<name>M1DDV1_SOLTU</name>
<sequence length="112" mass="12266">MEGNIGLKDIPSSSQSSLPVQDVEQVQIHAQEEMKQGQVAVLNSLLEQTHSGEVNQNDHNGKRHEKVTGKFPITKSDPPTVDPVNTSDNVPSRTDRDKSKVWVPKDPDKAGS</sequence>
<dbReference type="Gramene" id="PGSC0003DMT400087444">
    <property type="protein sequence ID" value="PGSC0003DMT400087444"/>
    <property type="gene ID" value="PGSC0003DMG400037015"/>
</dbReference>
<evidence type="ECO:0000256" key="1">
    <source>
        <dbReference type="SAM" id="MobiDB-lite"/>
    </source>
</evidence>
<dbReference type="PaxDb" id="4113-PGSC0003DMT400087444"/>
<feature type="compositionally biased region" description="Basic and acidic residues" evidence="1">
    <location>
        <begin position="93"/>
        <end position="112"/>
    </location>
</feature>
<dbReference type="EnsemblPlants" id="PGSC0003DMT400087444">
    <property type="protein sequence ID" value="PGSC0003DMT400087444"/>
    <property type="gene ID" value="PGSC0003DMG400037015"/>
</dbReference>
<reference evidence="2" key="2">
    <citation type="submission" date="2015-06" db="UniProtKB">
        <authorList>
            <consortium name="EnsemblPlants"/>
        </authorList>
    </citation>
    <scope>IDENTIFICATION</scope>
    <source>
        <strain evidence="2">DM1-3 516 R44</strain>
    </source>
</reference>
<dbReference type="InParanoid" id="M1DDV1"/>
<feature type="region of interest" description="Disordered" evidence="1">
    <location>
        <begin position="48"/>
        <end position="112"/>
    </location>
</feature>
<proteinExistence type="predicted"/>
<accession>M1DDV1</accession>
<evidence type="ECO:0000313" key="2">
    <source>
        <dbReference type="EnsemblPlants" id="PGSC0003DMT400087444"/>
    </source>
</evidence>
<dbReference type="HOGENOM" id="CLU_2150320_0_0_1"/>
<dbReference type="AlphaFoldDB" id="M1DDV1"/>
<protein>
    <submittedName>
        <fullName evidence="2">Uncharacterized protein</fullName>
    </submittedName>
</protein>
<keyword evidence="3" id="KW-1185">Reference proteome</keyword>
<feature type="compositionally biased region" description="Polar residues" evidence="1">
    <location>
        <begin position="48"/>
        <end position="58"/>
    </location>
</feature>
<reference evidence="3" key="1">
    <citation type="journal article" date="2011" name="Nature">
        <title>Genome sequence and analysis of the tuber crop potato.</title>
        <authorList>
            <consortium name="The Potato Genome Sequencing Consortium"/>
        </authorList>
    </citation>
    <scope>NUCLEOTIDE SEQUENCE [LARGE SCALE GENOMIC DNA]</scope>
    <source>
        <strain evidence="3">cv. DM1-3 516 R44</strain>
    </source>
</reference>
<organism evidence="2 3">
    <name type="scientific">Solanum tuberosum</name>
    <name type="common">Potato</name>
    <dbReference type="NCBI Taxonomy" id="4113"/>
    <lineage>
        <taxon>Eukaryota</taxon>
        <taxon>Viridiplantae</taxon>
        <taxon>Streptophyta</taxon>
        <taxon>Embryophyta</taxon>
        <taxon>Tracheophyta</taxon>
        <taxon>Spermatophyta</taxon>
        <taxon>Magnoliopsida</taxon>
        <taxon>eudicotyledons</taxon>
        <taxon>Gunneridae</taxon>
        <taxon>Pentapetalae</taxon>
        <taxon>asterids</taxon>
        <taxon>lamiids</taxon>
        <taxon>Solanales</taxon>
        <taxon>Solanaceae</taxon>
        <taxon>Solanoideae</taxon>
        <taxon>Solaneae</taxon>
        <taxon>Solanum</taxon>
    </lineage>
</organism>
<feature type="region of interest" description="Disordered" evidence="1">
    <location>
        <begin position="1"/>
        <end position="23"/>
    </location>
</feature>
<dbReference type="Proteomes" id="UP000011115">
    <property type="component" value="Unassembled WGS sequence"/>
</dbReference>
<feature type="compositionally biased region" description="Polar residues" evidence="1">
    <location>
        <begin position="83"/>
        <end position="92"/>
    </location>
</feature>
<evidence type="ECO:0000313" key="3">
    <source>
        <dbReference type="Proteomes" id="UP000011115"/>
    </source>
</evidence>